<dbReference type="PROSITE" id="PS50048">
    <property type="entry name" value="ZN2_CY6_FUNGAL_2"/>
    <property type="match status" value="1"/>
</dbReference>
<dbReference type="InterPro" id="IPR036864">
    <property type="entry name" value="Zn2-C6_fun-type_DNA-bd_sf"/>
</dbReference>
<dbReference type="AlphaFoldDB" id="A0A9P5U6J4"/>
<gene>
    <name evidence="3" type="ORF">BDP27DRAFT_1403593</name>
</gene>
<dbReference type="OrthoDB" id="2399539at2759"/>
<sequence>MSFQASSRHNLCDDPASNKYYSSLPRVSTSHSPRLSDHNQVQIVYLDELSPSSYGYHHETFQTESYQPYPADYRSVASPHLVPNSLQPWNSYPQTHRVDHTNSTNSTYLQTIPSDYARHRPRFSAAKSAEEQGQSAPPAASPHIFPNSRHASYIHLDLCNTNNARARDAPRTLAGSFAGSLDPSTGVYYRTPEHPRLRTAQACEKCRTRKAKCSGDHPSCKRCLNRGLVCEYAKEGRVRGPNKPKPKFSDSDVPVSIPESFPLPRAQTTALPSGETSRTDSVHVSRRFVSPSILPPSMSLSVSPTVPTPTSHAYDPMISPISVSSDSSSSSVPSSNSSAMGSSYVKTDSASISTTSFSDNRSNRPRPPNLYLSNLSNVSRMPHYSECNPTREAYSNDTVSQSQPQPSPSPHIFSPTPCDSGLTASYSDIENIESTTRTSTGVQNVDSHTDFFGNVTGRPSSECISFAWSVTDHGGSPNSANTPRSLTSDVFESASRGGSLVSPTSPTYGTSQSSSSDVNMLGDSILGERGVSAGPEERRRVESIEMNTYCFQLGELSSPHSLSMQRPRSLPSASTYKHTYHDSHSYMFEDLELVYQGTC</sequence>
<dbReference type="PANTHER" id="PTHR47783">
    <property type="entry name" value="ZN(II)2CYS6 TRANSCRIPTION FACTOR (EUROFUNG)-RELATED"/>
    <property type="match status" value="1"/>
</dbReference>
<dbReference type="PROSITE" id="PS00463">
    <property type="entry name" value="ZN2_CY6_FUNGAL_1"/>
    <property type="match status" value="1"/>
</dbReference>
<evidence type="ECO:0000256" key="1">
    <source>
        <dbReference type="SAM" id="MobiDB-lite"/>
    </source>
</evidence>
<comment type="caution">
    <text evidence="3">The sequence shown here is derived from an EMBL/GenBank/DDBJ whole genome shotgun (WGS) entry which is preliminary data.</text>
</comment>
<name>A0A9P5U6J4_9AGAR</name>
<evidence type="ECO:0000313" key="4">
    <source>
        <dbReference type="Proteomes" id="UP000772434"/>
    </source>
</evidence>
<dbReference type="Pfam" id="PF00172">
    <property type="entry name" value="Zn_clus"/>
    <property type="match status" value="1"/>
</dbReference>
<proteinExistence type="predicted"/>
<accession>A0A9P5U6J4</accession>
<dbReference type="CDD" id="cd00067">
    <property type="entry name" value="GAL4"/>
    <property type="match status" value="1"/>
</dbReference>
<dbReference type="GO" id="GO:0008270">
    <property type="term" value="F:zinc ion binding"/>
    <property type="evidence" value="ECO:0007669"/>
    <property type="project" value="InterPro"/>
</dbReference>
<feature type="region of interest" description="Disordered" evidence="1">
    <location>
        <begin position="493"/>
        <end position="518"/>
    </location>
</feature>
<reference evidence="3" key="1">
    <citation type="submission" date="2020-11" db="EMBL/GenBank/DDBJ databases">
        <authorList>
            <consortium name="DOE Joint Genome Institute"/>
            <person name="Ahrendt S."/>
            <person name="Riley R."/>
            <person name="Andreopoulos W."/>
            <person name="Labutti K."/>
            <person name="Pangilinan J."/>
            <person name="Ruiz-Duenas F.J."/>
            <person name="Barrasa J.M."/>
            <person name="Sanchez-Garcia M."/>
            <person name="Camarero S."/>
            <person name="Miyauchi S."/>
            <person name="Serrano A."/>
            <person name="Linde D."/>
            <person name="Babiker R."/>
            <person name="Drula E."/>
            <person name="Ayuso-Fernandez I."/>
            <person name="Pacheco R."/>
            <person name="Padilla G."/>
            <person name="Ferreira P."/>
            <person name="Barriuso J."/>
            <person name="Kellner H."/>
            <person name="Castanera R."/>
            <person name="Alfaro M."/>
            <person name="Ramirez L."/>
            <person name="Pisabarro A.G."/>
            <person name="Kuo A."/>
            <person name="Tritt A."/>
            <person name="Lipzen A."/>
            <person name="He G."/>
            <person name="Yan M."/>
            <person name="Ng V."/>
            <person name="Cullen D."/>
            <person name="Martin F."/>
            <person name="Rosso M.-N."/>
            <person name="Henrissat B."/>
            <person name="Hibbett D."/>
            <person name="Martinez A.T."/>
            <person name="Grigoriev I.V."/>
        </authorList>
    </citation>
    <scope>NUCLEOTIDE SEQUENCE</scope>
    <source>
        <strain evidence="3">AH 40177</strain>
    </source>
</reference>
<dbReference type="GO" id="GO:0000981">
    <property type="term" value="F:DNA-binding transcription factor activity, RNA polymerase II-specific"/>
    <property type="evidence" value="ECO:0007669"/>
    <property type="project" value="InterPro"/>
</dbReference>
<dbReference type="SMART" id="SM00066">
    <property type="entry name" value="GAL4"/>
    <property type="match status" value="1"/>
</dbReference>
<feature type="compositionally biased region" description="Polar residues" evidence="1">
    <location>
        <begin position="344"/>
        <end position="360"/>
    </location>
</feature>
<dbReference type="SUPFAM" id="SSF57701">
    <property type="entry name" value="Zn2/Cys6 DNA-binding domain"/>
    <property type="match status" value="1"/>
</dbReference>
<feature type="compositionally biased region" description="Polar residues" evidence="1">
    <location>
        <begin position="266"/>
        <end position="276"/>
    </location>
</feature>
<evidence type="ECO:0000313" key="3">
    <source>
        <dbReference type="EMBL" id="KAF9067847.1"/>
    </source>
</evidence>
<dbReference type="EMBL" id="JADNRY010000067">
    <property type="protein sequence ID" value="KAF9067847.1"/>
    <property type="molecule type" value="Genomic_DNA"/>
</dbReference>
<feature type="compositionally biased region" description="Low complexity" evidence="1">
    <location>
        <begin position="319"/>
        <end position="343"/>
    </location>
</feature>
<feature type="compositionally biased region" description="Low complexity" evidence="1">
    <location>
        <begin position="289"/>
        <end position="311"/>
    </location>
</feature>
<dbReference type="Proteomes" id="UP000772434">
    <property type="component" value="Unassembled WGS sequence"/>
</dbReference>
<dbReference type="InterPro" id="IPR001138">
    <property type="entry name" value="Zn2Cys6_DnaBD"/>
</dbReference>
<organism evidence="3 4">
    <name type="scientific">Rhodocollybia butyracea</name>
    <dbReference type="NCBI Taxonomy" id="206335"/>
    <lineage>
        <taxon>Eukaryota</taxon>
        <taxon>Fungi</taxon>
        <taxon>Dikarya</taxon>
        <taxon>Basidiomycota</taxon>
        <taxon>Agaricomycotina</taxon>
        <taxon>Agaricomycetes</taxon>
        <taxon>Agaricomycetidae</taxon>
        <taxon>Agaricales</taxon>
        <taxon>Marasmiineae</taxon>
        <taxon>Omphalotaceae</taxon>
        <taxon>Rhodocollybia</taxon>
    </lineage>
</organism>
<feature type="region of interest" description="Disordered" evidence="1">
    <location>
        <begin position="237"/>
        <end position="420"/>
    </location>
</feature>
<dbReference type="Gene3D" id="4.10.240.10">
    <property type="entry name" value="Zn(2)-C6 fungal-type DNA-binding domain"/>
    <property type="match status" value="1"/>
</dbReference>
<evidence type="ECO:0000259" key="2">
    <source>
        <dbReference type="PROSITE" id="PS50048"/>
    </source>
</evidence>
<keyword evidence="4" id="KW-1185">Reference proteome</keyword>
<feature type="region of interest" description="Disordered" evidence="1">
    <location>
        <begin position="123"/>
        <end position="145"/>
    </location>
</feature>
<feature type="domain" description="Zn(2)-C6 fungal-type" evidence="2">
    <location>
        <begin position="202"/>
        <end position="232"/>
    </location>
</feature>
<dbReference type="PANTHER" id="PTHR47783:SF1">
    <property type="entry name" value="ZN(II)2CYS6 TRANSCRIPTION FACTOR (EUROFUNG)"/>
    <property type="match status" value="1"/>
</dbReference>
<feature type="compositionally biased region" description="Low complexity" evidence="1">
    <location>
        <begin position="502"/>
        <end position="516"/>
    </location>
</feature>
<protein>
    <recommendedName>
        <fullName evidence="2">Zn(2)-C6 fungal-type domain-containing protein</fullName>
    </recommendedName>
</protein>